<evidence type="ECO:0000256" key="8">
    <source>
        <dbReference type="ARBA" id="ARBA00023200"/>
    </source>
</evidence>
<name>A0A344MNS4_MYOBL</name>
<sequence length="284" mass="31098">MSLEQCIKQISQLADHCDRIKEAMTSLTSCMEKQLVTMDHLLAALMEIKAQLPDQVFFSQSLLSMSSKINQLVGDSSELLAKLNYLPVMSEPATSTLEAAGANTQQHRRPPPGPNLATPERHGARPTDTLTSDIPGYAEAAEAEKKVRTAQTVTGEGVSRLPLVPTEFVRVLTSHLTGPRTAFHELVSAIAVVSRDSHDLQVAMDQFNRELRDGSSAHAAIISITRRCEYFRNCEAPTTQVTSKSQIPKACHGRLRDVPEGPKPLGRGWVYIYLTPEGSLGLKI</sequence>
<protein>
    <recommendedName>
        <fullName evidence="4">Polymerase cofactor VP35</fullName>
    </recommendedName>
</protein>
<dbReference type="Pfam" id="PF02097">
    <property type="entry name" value="Filo_VP35"/>
    <property type="match status" value="1"/>
</dbReference>
<evidence type="ECO:0000256" key="2">
    <source>
        <dbReference type="ARBA" id="ARBA00004328"/>
    </source>
</evidence>
<evidence type="ECO:0000259" key="10">
    <source>
        <dbReference type="PROSITE" id="PS51735"/>
    </source>
</evidence>
<evidence type="ECO:0000256" key="6">
    <source>
        <dbReference type="ARBA" id="ARBA00023054"/>
    </source>
</evidence>
<accession>A0A344MNS4</accession>
<keyword evidence="5" id="KW-0693">Viral RNA replication</keyword>
<evidence type="ECO:0000256" key="1">
    <source>
        <dbReference type="ARBA" id="ARBA00004192"/>
    </source>
</evidence>
<comment type="subcellular location">
    <subcellularLocation>
        <location evidence="1">Host cytoplasm</location>
    </subcellularLocation>
    <subcellularLocation>
        <location evidence="2">Virion</location>
    </subcellularLocation>
</comment>
<feature type="domain" description="VP35 IID" evidence="10">
    <location>
        <begin position="159"/>
        <end position="284"/>
    </location>
</feature>
<evidence type="ECO:0000256" key="3">
    <source>
        <dbReference type="ARBA" id="ARBA00005994"/>
    </source>
</evidence>
<feature type="region of interest" description="Disordered" evidence="9">
    <location>
        <begin position="100"/>
        <end position="132"/>
    </location>
</feature>
<dbReference type="PRINTS" id="PR01240">
    <property type="entry name" value="FILOVP35"/>
</dbReference>
<keyword evidence="8" id="KW-1035">Host cytoplasm</keyword>
<dbReference type="EMBL" id="MH431027">
    <property type="protein sequence ID" value="AXC07964.1"/>
    <property type="molecule type" value="Genomic_DNA"/>
</dbReference>
<comment type="similarity">
    <text evidence="3">Belongs to the filoviridae polymerase cofactor VP35 family.</text>
</comment>
<evidence type="ECO:0000256" key="7">
    <source>
        <dbReference type="ARBA" id="ARBA00023163"/>
    </source>
</evidence>
<dbReference type="InterPro" id="IPR043061">
    <property type="entry name" value="VP35_IID_b-sht"/>
</dbReference>
<reference evidence="11" key="1">
    <citation type="journal article" date="2018" name="Cell Rep.">
        <title>Conservation of structure and immune antagonist functions of filoviral VP35 homologues present in microbat genomes.</title>
        <authorList>
            <person name="Edwards M.R."/>
            <person name="Liu H."/>
            <person name="Shabman R.S."/>
            <person name="Ginell G.M."/>
            <person name="Luthra P."/>
            <person name="Ramanan P."/>
            <person name="Keefe L.J."/>
            <person name="Kollner B."/>
            <person name="Amarasinghe G.K."/>
            <person name="Taylor D.J."/>
            <person name="Leung D.W."/>
            <person name="Basler C.F."/>
        </authorList>
    </citation>
    <scope>NUCLEOTIDE SEQUENCE</scope>
</reference>
<dbReference type="InterPro" id="IPR002953">
    <property type="entry name" value="Filo_VP35"/>
</dbReference>
<dbReference type="Gene3D" id="1.10.8.950">
    <property type="entry name" value="Filoviridae VP35, C-terminal inhibitory domain, helical subdomain"/>
    <property type="match status" value="1"/>
</dbReference>
<keyword evidence="7" id="KW-0804">Transcription</keyword>
<dbReference type="InterPro" id="IPR043060">
    <property type="entry name" value="VP35_IID_hlx"/>
</dbReference>
<dbReference type="AlphaFoldDB" id="A0A344MNS4"/>
<dbReference type="Gene3D" id="2.10.10.70">
    <property type="entry name" value="Filoviridae VP35, C-terminal inhibitory domain, beta-sheet subdomain"/>
    <property type="match status" value="1"/>
</dbReference>
<evidence type="ECO:0000256" key="5">
    <source>
        <dbReference type="ARBA" id="ARBA00022953"/>
    </source>
</evidence>
<keyword evidence="6" id="KW-0175">Coiled coil</keyword>
<evidence type="ECO:0000256" key="4">
    <source>
        <dbReference type="ARBA" id="ARBA00016248"/>
    </source>
</evidence>
<proteinExistence type="inferred from homology"/>
<organism evidence="11">
    <name type="scientific">Myotis blythii</name>
    <name type="common">Lesser mouse-eared bat</name>
    <name type="synonym">Vespertilio blythii</name>
    <dbReference type="NCBI Taxonomy" id="109482"/>
    <lineage>
        <taxon>Eukaryota</taxon>
        <taxon>Metazoa</taxon>
        <taxon>Chordata</taxon>
        <taxon>Craniata</taxon>
        <taxon>Vertebrata</taxon>
        <taxon>Euteleostomi</taxon>
        <taxon>Mammalia</taxon>
        <taxon>Eutheria</taxon>
        <taxon>Laurasiatheria</taxon>
        <taxon>Chiroptera</taxon>
        <taxon>Yangochiroptera</taxon>
        <taxon>Vespertilionidae</taxon>
        <taxon>Myotis</taxon>
    </lineage>
</organism>
<evidence type="ECO:0000256" key="9">
    <source>
        <dbReference type="SAM" id="MobiDB-lite"/>
    </source>
</evidence>
<evidence type="ECO:0000313" key="11">
    <source>
        <dbReference type="EMBL" id="AXC07964.1"/>
    </source>
</evidence>
<dbReference type="InterPro" id="IPR031163">
    <property type="entry name" value="VP35_IID"/>
</dbReference>
<dbReference type="PROSITE" id="PS51735">
    <property type="entry name" value="VP35_IID"/>
    <property type="match status" value="1"/>
</dbReference>